<dbReference type="Proteomes" id="UP000233837">
    <property type="component" value="Unassembled WGS sequence"/>
</dbReference>
<keyword evidence="1" id="KW-0694">RNA-binding</keyword>
<organism evidence="4 5">
    <name type="scientific">Dendrobium catenatum</name>
    <dbReference type="NCBI Taxonomy" id="906689"/>
    <lineage>
        <taxon>Eukaryota</taxon>
        <taxon>Viridiplantae</taxon>
        <taxon>Streptophyta</taxon>
        <taxon>Embryophyta</taxon>
        <taxon>Tracheophyta</taxon>
        <taxon>Spermatophyta</taxon>
        <taxon>Magnoliopsida</taxon>
        <taxon>Liliopsida</taxon>
        <taxon>Asparagales</taxon>
        <taxon>Orchidaceae</taxon>
        <taxon>Epidendroideae</taxon>
        <taxon>Malaxideae</taxon>
        <taxon>Dendrobiinae</taxon>
        <taxon>Dendrobium</taxon>
    </lineage>
</organism>
<dbReference type="InterPro" id="IPR012677">
    <property type="entry name" value="Nucleotide-bd_a/b_plait_sf"/>
</dbReference>
<dbReference type="SMART" id="SM00360">
    <property type="entry name" value="RRM"/>
    <property type="match status" value="1"/>
</dbReference>
<dbReference type="SUPFAM" id="SSF54928">
    <property type="entry name" value="RNA-binding domain, RBD"/>
    <property type="match status" value="1"/>
</dbReference>
<proteinExistence type="predicted"/>
<gene>
    <name evidence="4" type="ORF">MA16_Dca005939</name>
</gene>
<dbReference type="InterPro" id="IPR035979">
    <property type="entry name" value="RBD_domain_sf"/>
</dbReference>
<dbReference type="GO" id="GO:0003723">
    <property type="term" value="F:RNA binding"/>
    <property type="evidence" value="ECO:0007669"/>
    <property type="project" value="UniProtKB-UniRule"/>
</dbReference>
<evidence type="ECO:0000259" key="3">
    <source>
        <dbReference type="PROSITE" id="PS50102"/>
    </source>
</evidence>
<evidence type="ECO:0000256" key="2">
    <source>
        <dbReference type="SAM" id="MobiDB-lite"/>
    </source>
</evidence>
<name>A0A2I0WJR0_9ASPA</name>
<feature type="region of interest" description="Disordered" evidence="2">
    <location>
        <begin position="281"/>
        <end position="311"/>
    </location>
</feature>
<evidence type="ECO:0000313" key="4">
    <source>
        <dbReference type="EMBL" id="PKU75892.1"/>
    </source>
</evidence>
<feature type="domain" description="RRM" evidence="3">
    <location>
        <begin position="108"/>
        <end position="197"/>
    </location>
</feature>
<dbReference type="Pfam" id="PF00076">
    <property type="entry name" value="RRM_1"/>
    <property type="match status" value="1"/>
</dbReference>
<accession>A0A2I0WJR0</accession>
<dbReference type="PROSITE" id="PS50102">
    <property type="entry name" value="RRM"/>
    <property type="match status" value="1"/>
</dbReference>
<dbReference type="Pfam" id="PF07145">
    <property type="entry name" value="PAM2"/>
    <property type="match status" value="1"/>
</dbReference>
<dbReference type="EMBL" id="KZ502564">
    <property type="protein sequence ID" value="PKU75892.1"/>
    <property type="molecule type" value="Genomic_DNA"/>
</dbReference>
<evidence type="ECO:0000256" key="1">
    <source>
        <dbReference type="PROSITE-ProRule" id="PRU00176"/>
    </source>
</evidence>
<sequence length="311" mass="35098">MADEKKEVKHTMIRAMQYQSSSASAAAEFKLNPNAPEFFPDPFIQMPTPNYFCQYLKFLNGSSGGMEPDCIYFEDQKPKNFVPELNVKASNLNKNSTDRIQKIVKQSRMVIVENLSEDSSRQHIEKLFSIVGSVKNIRICHPKEHNSTSPSKIDVIISNKLHAFVEFEATVQAAKAVEKLNDESNWRKGLRVRSLDKCMLRSVTKGKMYDHFDLNSEDDQSPFSQKLESPKIKQISENQNGARKACGRGRGKLNGLVQNYNGHGILSKTPQEAQKIGHGLFENNIKQASPRPRMPDGTRGFTMGRGKPLNH</sequence>
<dbReference type="AlphaFoldDB" id="A0A2I0WJR0"/>
<protein>
    <recommendedName>
        <fullName evidence="3">RRM domain-containing protein</fullName>
    </recommendedName>
</protein>
<dbReference type="InterPro" id="IPR000504">
    <property type="entry name" value="RRM_dom"/>
</dbReference>
<dbReference type="STRING" id="906689.A0A2I0WJR0"/>
<dbReference type="InterPro" id="IPR009818">
    <property type="entry name" value="PAM2_motif"/>
</dbReference>
<reference evidence="4 5" key="2">
    <citation type="journal article" date="2017" name="Nature">
        <title>The Apostasia genome and the evolution of orchids.</title>
        <authorList>
            <person name="Zhang G.Q."/>
            <person name="Liu K.W."/>
            <person name="Li Z."/>
            <person name="Lohaus R."/>
            <person name="Hsiao Y.Y."/>
            <person name="Niu S.C."/>
            <person name="Wang J.Y."/>
            <person name="Lin Y.C."/>
            <person name="Xu Q."/>
            <person name="Chen L.J."/>
            <person name="Yoshida K."/>
            <person name="Fujiwara S."/>
            <person name="Wang Z.W."/>
            <person name="Zhang Y.Q."/>
            <person name="Mitsuda N."/>
            <person name="Wang M."/>
            <person name="Liu G.H."/>
            <person name="Pecoraro L."/>
            <person name="Huang H.X."/>
            <person name="Xiao X.J."/>
            <person name="Lin M."/>
            <person name="Wu X.Y."/>
            <person name="Wu W.L."/>
            <person name="Chen Y.Y."/>
            <person name="Chang S.B."/>
            <person name="Sakamoto S."/>
            <person name="Ohme-Takagi M."/>
            <person name="Yagi M."/>
            <person name="Zeng S.J."/>
            <person name="Shen C.Y."/>
            <person name="Yeh C.M."/>
            <person name="Luo Y.B."/>
            <person name="Tsai W.C."/>
            <person name="Van de Peer Y."/>
            <person name="Liu Z.J."/>
        </authorList>
    </citation>
    <scope>NUCLEOTIDE SEQUENCE [LARGE SCALE GENOMIC DNA]</scope>
    <source>
        <tissue evidence="4">The whole plant</tissue>
    </source>
</reference>
<dbReference type="OrthoDB" id="435402at2759"/>
<reference evidence="4 5" key="1">
    <citation type="journal article" date="2016" name="Sci. Rep.">
        <title>The Dendrobium catenatum Lindl. genome sequence provides insights into polysaccharide synthase, floral development and adaptive evolution.</title>
        <authorList>
            <person name="Zhang G.Q."/>
            <person name="Xu Q."/>
            <person name="Bian C."/>
            <person name="Tsai W.C."/>
            <person name="Yeh C.M."/>
            <person name="Liu K.W."/>
            <person name="Yoshida K."/>
            <person name="Zhang L.S."/>
            <person name="Chang S.B."/>
            <person name="Chen F."/>
            <person name="Shi Y."/>
            <person name="Su Y.Y."/>
            <person name="Zhang Y.Q."/>
            <person name="Chen L.J."/>
            <person name="Yin Y."/>
            <person name="Lin M."/>
            <person name="Huang H."/>
            <person name="Deng H."/>
            <person name="Wang Z.W."/>
            <person name="Zhu S.L."/>
            <person name="Zhao X."/>
            <person name="Deng C."/>
            <person name="Niu S.C."/>
            <person name="Huang J."/>
            <person name="Wang M."/>
            <person name="Liu G.H."/>
            <person name="Yang H.J."/>
            <person name="Xiao X.J."/>
            <person name="Hsiao Y.Y."/>
            <person name="Wu W.L."/>
            <person name="Chen Y.Y."/>
            <person name="Mitsuda N."/>
            <person name="Ohme-Takagi M."/>
            <person name="Luo Y.B."/>
            <person name="Van de Peer Y."/>
            <person name="Liu Z.J."/>
        </authorList>
    </citation>
    <scope>NUCLEOTIDE SEQUENCE [LARGE SCALE GENOMIC DNA]</scope>
    <source>
        <tissue evidence="4">The whole plant</tissue>
    </source>
</reference>
<keyword evidence="5" id="KW-1185">Reference proteome</keyword>
<evidence type="ECO:0000313" key="5">
    <source>
        <dbReference type="Proteomes" id="UP000233837"/>
    </source>
</evidence>
<dbReference type="Gene3D" id="3.30.70.330">
    <property type="match status" value="1"/>
</dbReference>